<dbReference type="PANTHER" id="PTHR23517:SF2">
    <property type="entry name" value="MULTIDRUG RESISTANCE PROTEIN MDTH"/>
    <property type="match status" value="1"/>
</dbReference>
<evidence type="ECO:0000256" key="3">
    <source>
        <dbReference type="ARBA" id="ARBA00022475"/>
    </source>
</evidence>
<keyword evidence="4 7" id="KW-0812">Transmembrane</keyword>
<evidence type="ECO:0000256" key="6">
    <source>
        <dbReference type="ARBA" id="ARBA00023136"/>
    </source>
</evidence>
<dbReference type="KEGG" id="jli:EXU32_15135"/>
<keyword evidence="5 7" id="KW-1133">Transmembrane helix</keyword>
<dbReference type="RefSeq" id="WP_130630653.1">
    <property type="nucleotide sequence ID" value="NZ_CP036164.1"/>
</dbReference>
<evidence type="ECO:0000256" key="5">
    <source>
        <dbReference type="ARBA" id="ARBA00022989"/>
    </source>
</evidence>
<dbReference type="EMBL" id="CP036164">
    <property type="protein sequence ID" value="QBF47466.1"/>
    <property type="molecule type" value="Genomic_DNA"/>
</dbReference>
<evidence type="ECO:0000256" key="4">
    <source>
        <dbReference type="ARBA" id="ARBA00022692"/>
    </source>
</evidence>
<feature type="transmembrane region" description="Helical" evidence="7">
    <location>
        <begin position="168"/>
        <end position="187"/>
    </location>
</feature>
<comment type="subcellular location">
    <subcellularLocation>
        <location evidence="1">Cell membrane</location>
        <topology evidence="1">Multi-pass membrane protein</topology>
    </subcellularLocation>
</comment>
<feature type="transmembrane region" description="Helical" evidence="7">
    <location>
        <begin position="50"/>
        <end position="71"/>
    </location>
</feature>
<sequence length="410" mass="42345">MSSVSEVFQSGPLRLLAASTLVNNFGNGAFGAAAVVFLSEIVGLSASTIGVGLTISAVVGLLSSLPAGLISDRTNAAMAAGTLLILASVASALYAVIDSVVLFIVVAAVFALLERSAAVARQSLVGLVFTGPTRTAARARLRSITNIGAALGGGLAALTLAIGSREAFQLLFLVNAASFVIAGVLIMRVRSYTAVSATLGDSDSEISTHRALRDRPYVAVSMVNALLTIHVVVLDVIMPIWVVTRTQAPHSVVAALLISNTLLVIAFQLPVSRPFETVHTAVSGLRLSGLLLAAMFALLALSSSVSVWPAVILLFISVIAHTGAEMVQGASSWPLSYDLAPQRHLGEYQGVWSLSEQAVRIIAPAGLTFILFSWSGPGAIVLAAALCAVGIAIPFFVRPLIASRVLSATP</sequence>
<feature type="transmembrane region" description="Helical" evidence="7">
    <location>
        <begin position="144"/>
        <end position="162"/>
    </location>
</feature>
<feature type="transmembrane region" description="Helical" evidence="7">
    <location>
        <begin position="290"/>
        <end position="316"/>
    </location>
</feature>
<keyword evidence="6 7" id="KW-0472">Membrane</keyword>
<protein>
    <submittedName>
        <fullName evidence="8">MFS transporter</fullName>
    </submittedName>
</protein>
<dbReference type="GO" id="GO:0022857">
    <property type="term" value="F:transmembrane transporter activity"/>
    <property type="evidence" value="ECO:0007669"/>
    <property type="project" value="InterPro"/>
</dbReference>
<dbReference type="Proteomes" id="UP000290408">
    <property type="component" value="Chromosome"/>
</dbReference>
<evidence type="ECO:0000313" key="9">
    <source>
        <dbReference type="Proteomes" id="UP000290408"/>
    </source>
</evidence>
<proteinExistence type="predicted"/>
<keyword evidence="9" id="KW-1185">Reference proteome</keyword>
<keyword evidence="3" id="KW-1003">Cell membrane</keyword>
<dbReference type="GO" id="GO:0005886">
    <property type="term" value="C:plasma membrane"/>
    <property type="evidence" value="ECO:0007669"/>
    <property type="project" value="UniProtKB-SubCell"/>
</dbReference>
<reference evidence="8 9" key="1">
    <citation type="submission" date="2019-02" db="EMBL/GenBank/DDBJ databases">
        <title>Genomic data mining of an Antarctic deep-sea actinobacterium, Janibacterlimosus P3-3-X1.</title>
        <authorList>
            <person name="Liao L."/>
            <person name="Chen B."/>
        </authorList>
    </citation>
    <scope>NUCLEOTIDE SEQUENCE [LARGE SCALE GENOMIC DNA]</scope>
    <source>
        <strain evidence="8 9">P3-3-X1</strain>
    </source>
</reference>
<dbReference type="Pfam" id="PF07690">
    <property type="entry name" value="MFS_1"/>
    <property type="match status" value="1"/>
</dbReference>
<feature type="transmembrane region" description="Helical" evidence="7">
    <location>
        <begin position="217"/>
        <end position="242"/>
    </location>
</feature>
<feature type="transmembrane region" description="Helical" evidence="7">
    <location>
        <begin position="378"/>
        <end position="397"/>
    </location>
</feature>
<keyword evidence="2" id="KW-0813">Transport</keyword>
<evidence type="ECO:0000256" key="2">
    <source>
        <dbReference type="ARBA" id="ARBA00022448"/>
    </source>
</evidence>
<dbReference type="AlphaFoldDB" id="A0A4P6MWQ1"/>
<accession>A0A4P6MWQ1</accession>
<organism evidence="8 9">
    <name type="scientific">Janibacter limosus</name>
    <dbReference type="NCBI Taxonomy" id="53458"/>
    <lineage>
        <taxon>Bacteria</taxon>
        <taxon>Bacillati</taxon>
        <taxon>Actinomycetota</taxon>
        <taxon>Actinomycetes</taxon>
        <taxon>Micrococcales</taxon>
        <taxon>Intrasporangiaceae</taxon>
        <taxon>Janibacter</taxon>
    </lineage>
</organism>
<dbReference type="InterPro" id="IPR050171">
    <property type="entry name" value="MFS_Transporters"/>
</dbReference>
<dbReference type="OrthoDB" id="3865324at2"/>
<gene>
    <name evidence="8" type="ORF">EXU32_15135</name>
</gene>
<evidence type="ECO:0000256" key="7">
    <source>
        <dbReference type="SAM" id="Phobius"/>
    </source>
</evidence>
<evidence type="ECO:0000313" key="8">
    <source>
        <dbReference type="EMBL" id="QBF47466.1"/>
    </source>
</evidence>
<name>A0A4P6MWQ1_9MICO</name>
<dbReference type="InterPro" id="IPR011701">
    <property type="entry name" value="MFS"/>
</dbReference>
<feature type="transmembrane region" description="Helical" evidence="7">
    <location>
        <begin position="248"/>
        <end position="269"/>
    </location>
</feature>
<feature type="transmembrane region" description="Helical" evidence="7">
    <location>
        <begin position="83"/>
        <end position="113"/>
    </location>
</feature>
<dbReference type="InterPro" id="IPR036259">
    <property type="entry name" value="MFS_trans_sf"/>
</dbReference>
<dbReference type="Gene3D" id="1.20.1250.20">
    <property type="entry name" value="MFS general substrate transporter like domains"/>
    <property type="match status" value="1"/>
</dbReference>
<evidence type="ECO:0000256" key="1">
    <source>
        <dbReference type="ARBA" id="ARBA00004651"/>
    </source>
</evidence>
<feature type="transmembrane region" description="Helical" evidence="7">
    <location>
        <begin position="15"/>
        <end position="38"/>
    </location>
</feature>
<dbReference type="SUPFAM" id="SSF103473">
    <property type="entry name" value="MFS general substrate transporter"/>
    <property type="match status" value="1"/>
</dbReference>
<dbReference type="PANTHER" id="PTHR23517">
    <property type="entry name" value="RESISTANCE PROTEIN MDTM, PUTATIVE-RELATED-RELATED"/>
    <property type="match status" value="1"/>
</dbReference>